<organism evidence="6 7">
    <name type="scientific">Haloplanus salinus</name>
    <dbReference type="NCBI Taxonomy" id="1126245"/>
    <lineage>
        <taxon>Archaea</taxon>
        <taxon>Methanobacteriati</taxon>
        <taxon>Methanobacteriota</taxon>
        <taxon>Stenosarchaea group</taxon>
        <taxon>Halobacteria</taxon>
        <taxon>Halobacteriales</taxon>
        <taxon>Haloferacaceae</taxon>
        <taxon>Haloplanus</taxon>
    </lineage>
</organism>
<dbReference type="EMBL" id="QPHM01000001">
    <property type="protein sequence ID" value="RCU48102.1"/>
    <property type="molecule type" value="Genomic_DNA"/>
</dbReference>
<dbReference type="PANTHER" id="PTHR15162:SF7">
    <property type="entry name" value="SUCCINYLGLUTAMATE DESUCCINYLASE"/>
    <property type="match status" value="1"/>
</dbReference>
<name>A0A368NC10_9EURY</name>
<feature type="domain" description="Succinylglutamate desuccinylase/Aspartoacylase catalytic" evidence="5">
    <location>
        <begin position="9"/>
        <end position="85"/>
    </location>
</feature>
<evidence type="ECO:0000256" key="3">
    <source>
        <dbReference type="ARBA" id="ARBA00022801"/>
    </source>
</evidence>
<sequence length="284" mass="30359">MRIRAFGDDPRVAVVAGVHGDEPCGPEAVESLLADPPAFERPVKFVVANEKALGRGVRYLDEDLNRAFPGDAEAEGHERRLAARLRSELDGCTTLALHSTQSYARPFALVDTVTPTTAEVCADLPIDAVVETDAYAGGRLIDYPRTVEVECGLQWSEAAAANARELVTAFLGATDVLPAASGTADGDLPVFRLTDRVPKAPAAAHEVFVDNFERVEPGVPFASADGEERVAEESFYPILMSAAGYEDVFGYAGERVGRLADVAARADRGVSATGARRDVQTNRR</sequence>
<dbReference type="GO" id="GO:0016788">
    <property type="term" value="F:hydrolase activity, acting on ester bonds"/>
    <property type="evidence" value="ECO:0007669"/>
    <property type="project" value="InterPro"/>
</dbReference>
<dbReference type="GO" id="GO:0005829">
    <property type="term" value="C:cytosol"/>
    <property type="evidence" value="ECO:0007669"/>
    <property type="project" value="TreeGrafter"/>
</dbReference>
<comment type="cofactor">
    <cofactor evidence="1">
        <name>Zn(2+)</name>
        <dbReference type="ChEBI" id="CHEBI:29105"/>
    </cofactor>
</comment>
<dbReference type="SUPFAM" id="SSF53187">
    <property type="entry name" value="Zn-dependent exopeptidases"/>
    <property type="match status" value="1"/>
</dbReference>
<evidence type="ECO:0000313" key="7">
    <source>
        <dbReference type="Proteomes" id="UP000252189"/>
    </source>
</evidence>
<dbReference type="RefSeq" id="WP_114449739.1">
    <property type="nucleotide sequence ID" value="NZ_QPHM01000001.1"/>
</dbReference>
<dbReference type="Gene3D" id="3.40.630.10">
    <property type="entry name" value="Zn peptidases"/>
    <property type="match status" value="1"/>
</dbReference>
<gene>
    <name evidence="6" type="ORF">DU504_12795</name>
</gene>
<keyword evidence="7" id="KW-1185">Reference proteome</keyword>
<dbReference type="PANTHER" id="PTHR15162">
    <property type="entry name" value="ASPARTOACYLASE"/>
    <property type="match status" value="1"/>
</dbReference>
<keyword evidence="3" id="KW-0378">Hydrolase</keyword>
<accession>A0A368NC10</accession>
<protein>
    <submittedName>
        <fullName evidence="6">Succinylglutamate desuccinylase</fullName>
    </submittedName>
</protein>
<dbReference type="GO" id="GO:0046872">
    <property type="term" value="F:metal ion binding"/>
    <property type="evidence" value="ECO:0007669"/>
    <property type="project" value="UniProtKB-KW"/>
</dbReference>
<evidence type="ECO:0000313" key="6">
    <source>
        <dbReference type="EMBL" id="RCU48102.1"/>
    </source>
</evidence>
<proteinExistence type="predicted"/>
<dbReference type="AlphaFoldDB" id="A0A368NC10"/>
<dbReference type="Proteomes" id="UP000252189">
    <property type="component" value="Unassembled WGS sequence"/>
</dbReference>
<keyword evidence="2" id="KW-0479">Metal-binding</keyword>
<evidence type="ECO:0000256" key="4">
    <source>
        <dbReference type="ARBA" id="ARBA00022833"/>
    </source>
</evidence>
<dbReference type="InterPro" id="IPR050178">
    <property type="entry name" value="AspA/AstE_fam"/>
</dbReference>
<dbReference type="InterPro" id="IPR055438">
    <property type="entry name" value="AstE_AspA_cat"/>
</dbReference>
<keyword evidence="4" id="KW-0862">Zinc</keyword>
<comment type="caution">
    <text evidence="6">The sequence shown here is derived from an EMBL/GenBank/DDBJ whole genome shotgun (WGS) entry which is preliminary data.</text>
</comment>
<dbReference type="OrthoDB" id="323389at2157"/>
<evidence type="ECO:0000256" key="2">
    <source>
        <dbReference type="ARBA" id="ARBA00022723"/>
    </source>
</evidence>
<evidence type="ECO:0000256" key="1">
    <source>
        <dbReference type="ARBA" id="ARBA00001947"/>
    </source>
</evidence>
<dbReference type="Pfam" id="PF24827">
    <property type="entry name" value="AstE_AspA_cat"/>
    <property type="match status" value="1"/>
</dbReference>
<evidence type="ECO:0000259" key="5">
    <source>
        <dbReference type="Pfam" id="PF24827"/>
    </source>
</evidence>
<reference evidence="6 7" key="1">
    <citation type="submission" date="2018-07" db="EMBL/GenBank/DDBJ databases">
        <title>Genome sequences of Haloplanus salinus JCM 18368T.</title>
        <authorList>
            <person name="Kim Y.B."/>
            <person name="Roh S.W."/>
        </authorList>
    </citation>
    <scope>NUCLEOTIDE SEQUENCE [LARGE SCALE GENOMIC DNA]</scope>
    <source>
        <strain evidence="6 7">JCM 18368</strain>
    </source>
</reference>